<dbReference type="PANTHER" id="PTHR30349">
    <property type="entry name" value="PHAGE INTEGRASE-RELATED"/>
    <property type="match status" value="1"/>
</dbReference>
<protein>
    <recommendedName>
        <fullName evidence="6">Tyr recombinase domain-containing protein</fullName>
    </recommendedName>
</protein>
<comment type="similarity">
    <text evidence="1">Belongs to the 'phage' integrase family.</text>
</comment>
<accession>A0ABN3P8B2</accession>
<evidence type="ECO:0000313" key="7">
    <source>
        <dbReference type="EMBL" id="GAA2570802.1"/>
    </source>
</evidence>
<feature type="compositionally biased region" description="Basic and acidic residues" evidence="5">
    <location>
        <begin position="1"/>
        <end position="16"/>
    </location>
</feature>
<dbReference type="Gene3D" id="1.10.443.10">
    <property type="entry name" value="Intergrase catalytic core"/>
    <property type="match status" value="1"/>
</dbReference>
<dbReference type="PANTHER" id="PTHR30349:SF64">
    <property type="entry name" value="PROPHAGE INTEGRASE INTD-RELATED"/>
    <property type="match status" value="1"/>
</dbReference>
<dbReference type="PROSITE" id="PS51898">
    <property type="entry name" value="TYR_RECOMBINASE"/>
    <property type="match status" value="1"/>
</dbReference>
<evidence type="ECO:0000256" key="4">
    <source>
        <dbReference type="SAM" id="Coils"/>
    </source>
</evidence>
<evidence type="ECO:0000313" key="8">
    <source>
        <dbReference type="Proteomes" id="UP001500274"/>
    </source>
</evidence>
<keyword evidence="8" id="KW-1185">Reference proteome</keyword>
<dbReference type="Proteomes" id="UP001500274">
    <property type="component" value="Unassembled WGS sequence"/>
</dbReference>
<comment type="caution">
    <text evidence="7">The sequence shown here is derived from an EMBL/GenBank/DDBJ whole genome shotgun (WGS) entry which is preliminary data.</text>
</comment>
<sequence>MPAPKKPYEQFAERGDGGLSETTVRGKTVYRAKKYVGLVDATDDEGNPVRRPKYVTGQGSTKQAAKKNLAKNLANHYRLAEEERLLPRSARMLTLSTYYSETWLPAAIASDRYKTSDGLDVSRRRMEMHVLPALGSVALRDLTPADVKTLIEVTLPTKGLGAHMVTGVRKTLSAVLADAVAEGRITRHPMERIRWRSRAPRREVDAPRGIIEAIRAETVGTQEEARWMLGLLLATRPGETLGLKWSAVEGVLDDRPPLLTVRRQLKWEAATHAPACKRNANGKGWSCGKSSSHCTLWPDGAAGGQGRLYLEETTKNSRIRFIPLTEPLITLLREQRIRQEGWRSANTVAWEAWERERPDLSDLVFTMENGRPRRQQTDSAALAAILTRLAKKGVTAKFPPHGTRHIALTQMARAGVPLALVQQIAGHLDSATTEMYLHLQSEDARDAVERIGATAAQTYRDLEAARLAAMRLEKERKAEEARRAEEEAYSAWLNERTDAEGAVHFDPRTDPHPPVPRWKAEWMPGEVRAALGAPGVRVEALALFLGDLTLAEIARVAPLGVTDAADARDALDNDLPDDYIRAMFG</sequence>
<dbReference type="InterPro" id="IPR010998">
    <property type="entry name" value="Integrase_recombinase_N"/>
</dbReference>
<dbReference type="InterPro" id="IPR013762">
    <property type="entry name" value="Integrase-like_cat_sf"/>
</dbReference>
<evidence type="ECO:0000256" key="3">
    <source>
        <dbReference type="ARBA" id="ARBA00023172"/>
    </source>
</evidence>
<dbReference type="InterPro" id="IPR002104">
    <property type="entry name" value="Integrase_catalytic"/>
</dbReference>
<gene>
    <name evidence="7" type="ORF">GCM10009862_06970</name>
</gene>
<name>A0ABN3P8B2_9MICO</name>
<dbReference type="InterPro" id="IPR050090">
    <property type="entry name" value="Tyrosine_recombinase_XerCD"/>
</dbReference>
<keyword evidence="3" id="KW-0233">DNA recombination</keyword>
<dbReference type="Pfam" id="PF00589">
    <property type="entry name" value="Phage_integrase"/>
    <property type="match status" value="1"/>
</dbReference>
<feature type="region of interest" description="Disordered" evidence="5">
    <location>
        <begin position="1"/>
        <end position="20"/>
    </location>
</feature>
<evidence type="ECO:0000256" key="2">
    <source>
        <dbReference type="ARBA" id="ARBA00023125"/>
    </source>
</evidence>
<keyword evidence="4" id="KW-0175">Coiled coil</keyword>
<evidence type="ECO:0000256" key="5">
    <source>
        <dbReference type="SAM" id="MobiDB-lite"/>
    </source>
</evidence>
<organism evidence="7 8">
    <name type="scientific">Microbacterium binotii</name>
    <dbReference type="NCBI Taxonomy" id="462710"/>
    <lineage>
        <taxon>Bacteria</taxon>
        <taxon>Bacillati</taxon>
        <taxon>Actinomycetota</taxon>
        <taxon>Actinomycetes</taxon>
        <taxon>Micrococcales</taxon>
        <taxon>Microbacteriaceae</taxon>
        <taxon>Microbacterium</taxon>
    </lineage>
</organism>
<dbReference type="EMBL" id="BAAARI010000003">
    <property type="protein sequence ID" value="GAA2570802.1"/>
    <property type="molecule type" value="Genomic_DNA"/>
</dbReference>
<dbReference type="RefSeq" id="WP_344226932.1">
    <property type="nucleotide sequence ID" value="NZ_BAAARI010000003.1"/>
</dbReference>
<dbReference type="InterPro" id="IPR011010">
    <property type="entry name" value="DNA_brk_join_enz"/>
</dbReference>
<feature type="domain" description="Tyr recombinase" evidence="6">
    <location>
        <begin position="197"/>
        <end position="449"/>
    </location>
</feature>
<dbReference type="Gene3D" id="1.10.150.130">
    <property type="match status" value="1"/>
</dbReference>
<evidence type="ECO:0000256" key="1">
    <source>
        <dbReference type="ARBA" id="ARBA00008857"/>
    </source>
</evidence>
<dbReference type="SUPFAM" id="SSF56349">
    <property type="entry name" value="DNA breaking-rejoining enzymes"/>
    <property type="match status" value="1"/>
</dbReference>
<feature type="coiled-coil region" evidence="4">
    <location>
        <begin position="455"/>
        <end position="489"/>
    </location>
</feature>
<proteinExistence type="inferred from homology"/>
<reference evidence="7 8" key="1">
    <citation type="journal article" date="2019" name="Int. J. Syst. Evol. Microbiol.">
        <title>The Global Catalogue of Microorganisms (GCM) 10K type strain sequencing project: providing services to taxonomists for standard genome sequencing and annotation.</title>
        <authorList>
            <consortium name="The Broad Institute Genomics Platform"/>
            <consortium name="The Broad Institute Genome Sequencing Center for Infectious Disease"/>
            <person name="Wu L."/>
            <person name="Ma J."/>
        </authorList>
    </citation>
    <scope>NUCLEOTIDE SEQUENCE [LARGE SCALE GENOMIC DNA]</scope>
    <source>
        <strain evidence="7 8">JCM 16365</strain>
    </source>
</reference>
<evidence type="ECO:0000259" key="6">
    <source>
        <dbReference type="PROSITE" id="PS51898"/>
    </source>
</evidence>
<keyword evidence="2" id="KW-0238">DNA-binding</keyword>